<keyword evidence="15" id="KW-1185">Reference proteome</keyword>
<feature type="domain" description="DNA polymerase III beta sliding clamp C-terminal" evidence="13">
    <location>
        <begin position="54"/>
        <end position="173"/>
    </location>
</feature>
<keyword evidence="5" id="KW-0808">Transferase</keyword>
<evidence type="ECO:0000256" key="7">
    <source>
        <dbReference type="ARBA" id="ARBA00022705"/>
    </source>
</evidence>
<evidence type="ECO:0000256" key="2">
    <source>
        <dbReference type="ARBA" id="ARBA00010752"/>
    </source>
</evidence>
<dbReference type="Pfam" id="PF02768">
    <property type="entry name" value="DNA_pol3_beta_3"/>
    <property type="match status" value="1"/>
</dbReference>
<dbReference type="GO" id="GO:0003887">
    <property type="term" value="F:DNA-directed DNA polymerase activity"/>
    <property type="evidence" value="ECO:0007669"/>
    <property type="project" value="UniProtKB-KW"/>
</dbReference>
<dbReference type="InterPro" id="IPR022635">
    <property type="entry name" value="DNA_polIII_beta_C"/>
</dbReference>
<evidence type="ECO:0000259" key="12">
    <source>
        <dbReference type="Pfam" id="PF02767"/>
    </source>
</evidence>
<dbReference type="EMBL" id="BJYD01000006">
    <property type="protein sequence ID" value="GEN52726.1"/>
    <property type="molecule type" value="Genomic_DNA"/>
</dbReference>
<dbReference type="Proteomes" id="UP000321886">
    <property type="component" value="Unassembled WGS sequence"/>
</dbReference>
<dbReference type="PANTHER" id="PTHR30478">
    <property type="entry name" value="DNA POLYMERASE III SUBUNIT BETA"/>
    <property type="match status" value="1"/>
</dbReference>
<dbReference type="Gene3D" id="3.70.10.10">
    <property type="match status" value="1"/>
</dbReference>
<dbReference type="GO" id="GO:0006271">
    <property type="term" value="P:DNA strand elongation involved in DNA replication"/>
    <property type="evidence" value="ECO:0007669"/>
    <property type="project" value="TreeGrafter"/>
</dbReference>
<dbReference type="AlphaFoldDB" id="A0A511WNL0"/>
<dbReference type="InterPro" id="IPR001001">
    <property type="entry name" value="DNA_polIII_beta"/>
</dbReference>
<comment type="caution">
    <text evidence="14">The sequence shown here is derived from an EMBL/GenBank/DDBJ whole genome shotgun (WGS) entry which is preliminary data.</text>
</comment>
<evidence type="ECO:0000256" key="5">
    <source>
        <dbReference type="ARBA" id="ARBA00022679"/>
    </source>
</evidence>
<evidence type="ECO:0000256" key="11">
    <source>
        <dbReference type="ARBA" id="ARBA00033276"/>
    </source>
</evidence>
<dbReference type="InterPro" id="IPR022637">
    <property type="entry name" value="DNA_polIII_beta_cen"/>
</dbReference>
<dbReference type="Pfam" id="PF02767">
    <property type="entry name" value="DNA_pol3_beta_2"/>
    <property type="match status" value="1"/>
</dbReference>
<evidence type="ECO:0000256" key="4">
    <source>
        <dbReference type="ARBA" id="ARBA00022490"/>
    </source>
</evidence>
<evidence type="ECO:0000313" key="15">
    <source>
        <dbReference type="Proteomes" id="UP000321886"/>
    </source>
</evidence>
<dbReference type="SUPFAM" id="SSF55979">
    <property type="entry name" value="DNA clamp"/>
    <property type="match status" value="1"/>
</dbReference>
<dbReference type="InterPro" id="IPR046938">
    <property type="entry name" value="DNA_clamp_sf"/>
</dbReference>
<dbReference type="GO" id="GO:0008408">
    <property type="term" value="F:3'-5' exonuclease activity"/>
    <property type="evidence" value="ECO:0007669"/>
    <property type="project" value="InterPro"/>
</dbReference>
<dbReference type="GO" id="GO:0003677">
    <property type="term" value="F:DNA binding"/>
    <property type="evidence" value="ECO:0007669"/>
    <property type="project" value="UniProtKB-KW"/>
</dbReference>
<gene>
    <name evidence="14" type="ORF">HFA01_09880</name>
</gene>
<evidence type="ECO:0000313" key="14">
    <source>
        <dbReference type="EMBL" id="GEN52726.1"/>
    </source>
</evidence>
<keyword evidence="8" id="KW-0239">DNA-directed DNA polymerase</keyword>
<keyword evidence="9" id="KW-0238">DNA-binding</keyword>
<evidence type="ECO:0000256" key="6">
    <source>
        <dbReference type="ARBA" id="ARBA00022695"/>
    </source>
</evidence>
<keyword evidence="7" id="KW-0235">DNA replication</keyword>
<dbReference type="PANTHER" id="PTHR30478:SF0">
    <property type="entry name" value="BETA SLIDING CLAMP"/>
    <property type="match status" value="1"/>
</dbReference>
<feature type="domain" description="DNA polymerase III beta sliding clamp central" evidence="12">
    <location>
        <begin position="2"/>
        <end position="47"/>
    </location>
</feature>
<evidence type="ECO:0000259" key="13">
    <source>
        <dbReference type="Pfam" id="PF02768"/>
    </source>
</evidence>
<dbReference type="CDD" id="cd00140">
    <property type="entry name" value="beta_clamp"/>
    <property type="match status" value="1"/>
</dbReference>
<organism evidence="14 15">
    <name type="scientific">Halobacillus faecis</name>
    <dbReference type="NCBI Taxonomy" id="360184"/>
    <lineage>
        <taxon>Bacteria</taxon>
        <taxon>Bacillati</taxon>
        <taxon>Bacillota</taxon>
        <taxon>Bacilli</taxon>
        <taxon>Bacillales</taxon>
        <taxon>Bacillaceae</taxon>
        <taxon>Halobacillus</taxon>
    </lineage>
</organism>
<evidence type="ECO:0000256" key="1">
    <source>
        <dbReference type="ARBA" id="ARBA00004496"/>
    </source>
</evidence>
<evidence type="ECO:0000256" key="3">
    <source>
        <dbReference type="ARBA" id="ARBA00021035"/>
    </source>
</evidence>
<evidence type="ECO:0000256" key="9">
    <source>
        <dbReference type="ARBA" id="ARBA00023125"/>
    </source>
</evidence>
<proteinExistence type="inferred from homology"/>
<keyword evidence="4" id="KW-0963">Cytoplasm</keyword>
<dbReference type="GO" id="GO:0005737">
    <property type="term" value="C:cytoplasm"/>
    <property type="evidence" value="ECO:0007669"/>
    <property type="project" value="UniProtKB-SubCell"/>
</dbReference>
<name>A0A511WNL0_9BACI</name>
<sequence length="174" mass="19481">MRTLKEVIKVFKNTKGSLRLSITDQLFKVESNETMITSKLLDGAYPNVGDLLTASAKTVLTLDKNRMLERVGRAGLFAGNFRNHQVKLCLMEGKQLNISSFLPEVGNIEENIPLKELSGVGKLDVHIDSIFLLEALKVTKGEDVKLFYKGMMSPLIIRNLRNEEQVHVISPVRA</sequence>
<dbReference type="GO" id="GO:0009360">
    <property type="term" value="C:DNA polymerase III complex"/>
    <property type="evidence" value="ECO:0007669"/>
    <property type="project" value="InterPro"/>
</dbReference>
<evidence type="ECO:0000256" key="10">
    <source>
        <dbReference type="ARBA" id="ARBA00030988"/>
    </source>
</evidence>
<reference evidence="14 15" key="1">
    <citation type="submission" date="2019-07" db="EMBL/GenBank/DDBJ databases">
        <title>Whole genome shotgun sequence of Halobacillus faecis NBRC 103569.</title>
        <authorList>
            <person name="Hosoyama A."/>
            <person name="Uohara A."/>
            <person name="Ohji S."/>
            <person name="Ichikawa N."/>
        </authorList>
    </citation>
    <scope>NUCLEOTIDE SEQUENCE [LARGE SCALE GENOMIC DNA]</scope>
    <source>
        <strain evidence="14 15">NBRC 103569</strain>
    </source>
</reference>
<comment type="subcellular location">
    <subcellularLocation>
        <location evidence="1">Cytoplasm</location>
    </subcellularLocation>
</comment>
<keyword evidence="6" id="KW-0548">Nucleotidyltransferase</keyword>
<evidence type="ECO:0000256" key="8">
    <source>
        <dbReference type="ARBA" id="ARBA00022932"/>
    </source>
</evidence>
<comment type="similarity">
    <text evidence="2">Belongs to the beta sliding clamp family.</text>
</comment>
<accession>A0A511WNL0</accession>
<dbReference type="Gene3D" id="3.10.150.10">
    <property type="entry name" value="DNA Polymerase III, subunit A, domain 2"/>
    <property type="match status" value="1"/>
</dbReference>
<protein>
    <recommendedName>
        <fullName evidence="3">Beta sliding clamp</fullName>
    </recommendedName>
    <alternativeName>
        <fullName evidence="11">Beta-clamp processivity factor</fullName>
    </alternativeName>
    <alternativeName>
        <fullName evidence="10">DNA polymerase III beta sliding clamp subunit</fullName>
    </alternativeName>
</protein>